<dbReference type="EMBL" id="JAUSXV010000001">
    <property type="protein sequence ID" value="MDQ0647503.1"/>
    <property type="molecule type" value="Genomic_DNA"/>
</dbReference>
<gene>
    <name evidence="1" type="ORF">QFZ53_001699</name>
</gene>
<protein>
    <submittedName>
        <fullName evidence="1">Uncharacterized protein</fullName>
    </submittedName>
</protein>
<keyword evidence="2" id="KW-1185">Reference proteome</keyword>
<dbReference type="Proteomes" id="UP001244427">
    <property type="component" value="Unassembled WGS sequence"/>
</dbReference>
<dbReference type="InterPro" id="IPR045436">
    <property type="entry name" value="DUF6507"/>
</dbReference>
<proteinExistence type="predicted"/>
<evidence type="ECO:0000313" key="2">
    <source>
        <dbReference type="Proteomes" id="UP001244427"/>
    </source>
</evidence>
<evidence type="ECO:0000313" key="1">
    <source>
        <dbReference type="EMBL" id="MDQ0647503.1"/>
    </source>
</evidence>
<name>A0AAW8EVG1_9MICO</name>
<comment type="caution">
    <text evidence="1">The sequence shown here is derived from an EMBL/GenBank/DDBJ whole genome shotgun (WGS) entry which is preliminary data.</text>
</comment>
<sequence length="123" mass="13104">MTEWKMDPALLSTALSDTSTAFESLSTVFTEEKVTTIFGGLTWGGGVTACVSQALNEVLTEQQNINMATISNHVAAGIYGVGNAARALQEGQEDMAATFQTEMVESAGDGNFTYFFDHGYTGE</sequence>
<dbReference type="AlphaFoldDB" id="A0AAW8EVG1"/>
<dbReference type="Pfam" id="PF20117">
    <property type="entry name" value="DUF6507"/>
    <property type="match status" value="1"/>
</dbReference>
<organism evidence="1 2">
    <name type="scientific">Microbacterium natoriense</name>
    <dbReference type="NCBI Taxonomy" id="284570"/>
    <lineage>
        <taxon>Bacteria</taxon>
        <taxon>Bacillati</taxon>
        <taxon>Actinomycetota</taxon>
        <taxon>Actinomycetes</taxon>
        <taxon>Micrococcales</taxon>
        <taxon>Microbacteriaceae</taxon>
        <taxon>Microbacterium</taxon>
    </lineage>
</organism>
<dbReference type="RefSeq" id="WP_307295441.1">
    <property type="nucleotide sequence ID" value="NZ_JAUSXV010000001.1"/>
</dbReference>
<accession>A0AAW8EVG1</accession>
<reference evidence="1 2" key="1">
    <citation type="submission" date="2023-07" db="EMBL/GenBank/DDBJ databases">
        <title>Comparative genomics of wheat-associated soil bacteria to identify genetic determinants of phenazine resistance.</title>
        <authorList>
            <person name="Mouncey N."/>
        </authorList>
    </citation>
    <scope>NUCLEOTIDE SEQUENCE [LARGE SCALE GENOMIC DNA]</scope>
    <source>
        <strain evidence="1 2">W4I9-1</strain>
    </source>
</reference>